<protein>
    <submittedName>
        <fullName evidence="1">Uncharacterized protein</fullName>
    </submittedName>
</protein>
<gene>
    <name evidence="1" type="ORF">B0I33_11060</name>
</gene>
<sequence>MTDAEGNKYSRLPEPIGRDEWTAEQAVNAVPGSVLGAPDPADRIWGSAASPLDAAKGVAEHIKGSGERAERRRARE</sequence>
<accession>A0A2T0LNY2</accession>
<keyword evidence="2" id="KW-1185">Reference proteome</keyword>
<dbReference type="RefSeq" id="WP_106180917.1">
    <property type="nucleotide sequence ID" value="NZ_PVNH01000010.1"/>
</dbReference>
<dbReference type="EMBL" id="PVNH01000010">
    <property type="protein sequence ID" value="PRX44961.1"/>
    <property type="molecule type" value="Genomic_DNA"/>
</dbReference>
<name>A0A2T0LNY2_9PSEU</name>
<comment type="caution">
    <text evidence="1">The sequence shown here is derived from an EMBL/GenBank/DDBJ whole genome shotgun (WGS) entry which is preliminary data.</text>
</comment>
<dbReference type="AlphaFoldDB" id="A0A2T0LNY2"/>
<proteinExistence type="predicted"/>
<evidence type="ECO:0000313" key="1">
    <source>
        <dbReference type="EMBL" id="PRX44961.1"/>
    </source>
</evidence>
<dbReference type="Proteomes" id="UP000238362">
    <property type="component" value="Unassembled WGS sequence"/>
</dbReference>
<evidence type="ECO:0000313" key="2">
    <source>
        <dbReference type="Proteomes" id="UP000238362"/>
    </source>
</evidence>
<organism evidence="1 2">
    <name type="scientific">Prauserella shujinwangii</name>
    <dbReference type="NCBI Taxonomy" id="1453103"/>
    <lineage>
        <taxon>Bacteria</taxon>
        <taxon>Bacillati</taxon>
        <taxon>Actinomycetota</taxon>
        <taxon>Actinomycetes</taxon>
        <taxon>Pseudonocardiales</taxon>
        <taxon>Pseudonocardiaceae</taxon>
        <taxon>Prauserella</taxon>
    </lineage>
</organism>
<reference evidence="1 2" key="1">
    <citation type="submission" date="2018-03" db="EMBL/GenBank/DDBJ databases">
        <title>Genomic Encyclopedia of Type Strains, Phase III (KMG-III): the genomes of soil and plant-associated and newly described type strains.</title>
        <authorList>
            <person name="Whitman W."/>
        </authorList>
    </citation>
    <scope>NUCLEOTIDE SEQUENCE [LARGE SCALE GENOMIC DNA]</scope>
    <source>
        <strain evidence="1 2">CGMCC 4.7125</strain>
    </source>
</reference>